<dbReference type="Proteomes" id="UP000033393">
    <property type="component" value="Unassembled WGS sequence"/>
</dbReference>
<dbReference type="Gene3D" id="3.30.450.20">
    <property type="entry name" value="PAS domain"/>
    <property type="match status" value="1"/>
</dbReference>
<organism evidence="2 3">
    <name type="scientific">Lentzea aerocolonigenes</name>
    <name type="common">Lechevalieria aerocolonigenes</name>
    <name type="synonym">Saccharothrix aerocolonigenes</name>
    <dbReference type="NCBI Taxonomy" id="68170"/>
    <lineage>
        <taxon>Bacteria</taxon>
        <taxon>Bacillati</taxon>
        <taxon>Actinomycetota</taxon>
        <taxon>Actinomycetes</taxon>
        <taxon>Pseudonocardiales</taxon>
        <taxon>Pseudonocardiaceae</taxon>
        <taxon>Lentzea</taxon>
    </lineage>
</organism>
<protein>
    <recommendedName>
        <fullName evidence="1">PAS fold-4 domain-containing protein</fullName>
    </recommendedName>
</protein>
<dbReference type="OrthoDB" id="46486at2"/>
<dbReference type="InterPro" id="IPR013656">
    <property type="entry name" value="PAS_4"/>
</dbReference>
<dbReference type="GO" id="GO:0003677">
    <property type="term" value="F:DNA binding"/>
    <property type="evidence" value="ECO:0007669"/>
    <property type="project" value="InterPro"/>
</dbReference>
<dbReference type="SUPFAM" id="SSF55785">
    <property type="entry name" value="PYP-like sensor domain (PAS domain)"/>
    <property type="match status" value="1"/>
</dbReference>
<evidence type="ECO:0000313" key="2">
    <source>
        <dbReference type="EMBL" id="KJK46294.1"/>
    </source>
</evidence>
<accession>A0A0F0GS22</accession>
<gene>
    <name evidence="2" type="ORF">UK23_23990</name>
</gene>
<dbReference type="InterPro" id="IPR000014">
    <property type="entry name" value="PAS"/>
</dbReference>
<feature type="domain" description="PAS fold-4" evidence="1">
    <location>
        <begin position="20"/>
        <end position="100"/>
    </location>
</feature>
<name>A0A0F0GS22_LENAE</name>
<dbReference type="PATRIC" id="fig|68170.10.peg.6047"/>
<keyword evidence="3" id="KW-1185">Reference proteome</keyword>
<dbReference type="SUPFAM" id="SSF46894">
    <property type="entry name" value="C-terminal effector domain of the bipartite response regulators"/>
    <property type="match status" value="1"/>
</dbReference>
<evidence type="ECO:0000313" key="3">
    <source>
        <dbReference type="Proteomes" id="UP000033393"/>
    </source>
</evidence>
<dbReference type="Gene3D" id="1.10.10.10">
    <property type="entry name" value="Winged helix-like DNA-binding domain superfamily/Winged helix DNA-binding domain"/>
    <property type="match status" value="1"/>
</dbReference>
<dbReference type="AlphaFoldDB" id="A0A0F0GS22"/>
<proteinExistence type="predicted"/>
<evidence type="ECO:0000259" key="1">
    <source>
        <dbReference type="Pfam" id="PF08448"/>
    </source>
</evidence>
<dbReference type="InterPro" id="IPR035965">
    <property type="entry name" value="PAS-like_dom_sf"/>
</dbReference>
<dbReference type="RefSeq" id="WP_045313862.1">
    <property type="nucleotide sequence ID" value="NZ_JYJG01000174.1"/>
</dbReference>
<dbReference type="Pfam" id="PF08448">
    <property type="entry name" value="PAS_4"/>
    <property type="match status" value="1"/>
</dbReference>
<dbReference type="InterPro" id="IPR036388">
    <property type="entry name" value="WH-like_DNA-bd_sf"/>
</dbReference>
<dbReference type="GO" id="GO:0006355">
    <property type="term" value="P:regulation of DNA-templated transcription"/>
    <property type="evidence" value="ECO:0007669"/>
    <property type="project" value="InterPro"/>
</dbReference>
<dbReference type="InterPro" id="IPR016032">
    <property type="entry name" value="Sig_transdc_resp-reg_C-effctor"/>
</dbReference>
<sequence>MSTGHVAAPPEPRGNVTCPNIAFLDENLVVREANDEFVRYFAATAREVVGQPFAALFHPTSQRMIRFRCDQLVDGGGGRFTQGATIASRGPGRRVQVSVLSYRRLLAARVSTYAPGPVAAGEFHALLLEALAEGGELAGIAERLSCGQDVVGSHLDALMRAFGAGNRTALVARAYSAGVLDARVWPPRVRGRAMPGALRKRIAPAE</sequence>
<dbReference type="CDD" id="cd00130">
    <property type="entry name" value="PAS"/>
    <property type="match status" value="1"/>
</dbReference>
<dbReference type="EMBL" id="JYJG01000174">
    <property type="protein sequence ID" value="KJK46294.1"/>
    <property type="molecule type" value="Genomic_DNA"/>
</dbReference>
<reference evidence="2 3" key="1">
    <citation type="submission" date="2015-02" db="EMBL/GenBank/DDBJ databases">
        <authorList>
            <person name="Ju K.-S."/>
            <person name="Doroghazi J.R."/>
            <person name="Metcalf W."/>
        </authorList>
    </citation>
    <scope>NUCLEOTIDE SEQUENCE [LARGE SCALE GENOMIC DNA]</scope>
    <source>
        <strain evidence="2 3">NRRL B-16140</strain>
    </source>
</reference>
<comment type="caution">
    <text evidence="2">The sequence shown here is derived from an EMBL/GenBank/DDBJ whole genome shotgun (WGS) entry which is preliminary data.</text>
</comment>